<gene>
    <name evidence="2" type="ORF">A2U01_0008613</name>
</gene>
<keyword evidence="3" id="KW-1185">Reference proteome</keyword>
<dbReference type="Gene3D" id="3.60.10.10">
    <property type="entry name" value="Endonuclease/exonuclease/phosphatase"/>
    <property type="match status" value="1"/>
</dbReference>
<reference evidence="2 3" key="1">
    <citation type="journal article" date="2018" name="Front. Plant Sci.">
        <title>Red Clover (Trifolium pratense) and Zigzag Clover (T. medium) - A Picture of Genomic Similarities and Differences.</title>
        <authorList>
            <person name="Dluhosova J."/>
            <person name="Istvanek J."/>
            <person name="Nedelnik J."/>
            <person name="Repkova J."/>
        </authorList>
    </citation>
    <scope>NUCLEOTIDE SEQUENCE [LARGE SCALE GENOMIC DNA]</scope>
    <source>
        <strain evidence="3">cv. 10/8</strain>
        <tissue evidence="2">Leaf</tissue>
    </source>
</reference>
<evidence type="ECO:0000313" key="2">
    <source>
        <dbReference type="EMBL" id="MCH87735.1"/>
    </source>
</evidence>
<sequence length="269" mass="31267">MRFLSWNCQGCGNPKTGRALKKLIAKHQPDVIFLMETKKLSTDPSFLNTFSDDYSFKIVDCSTTGGVACHWHLWIVKEAWQWHTSNLQTKLEATLTRLHQWGQKKFGIIPKKIKQAEDDLQHLTEQNQNGELMAVVKSKEKEIDELLQCEEMWWNQRSRVLWLKHGDKNTRFFHQKASQRKRKNKIEAITDRHGGIHTDHGDIEETLISHFKDLFTSQDTWHIPDTIEVVKNSITKDMYNHLNATFTREEVQTAIKDMKGLAAPGPYGL</sequence>
<feature type="non-terminal residue" evidence="2">
    <location>
        <position position="269"/>
    </location>
</feature>
<accession>A0A392MKX6</accession>
<comment type="caution">
    <text evidence="2">The sequence shown here is derived from an EMBL/GenBank/DDBJ whole genome shotgun (WGS) entry which is preliminary data.</text>
</comment>
<dbReference type="Proteomes" id="UP000265520">
    <property type="component" value="Unassembled WGS sequence"/>
</dbReference>
<dbReference type="InterPro" id="IPR036691">
    <property type="entry name" value="Endo/exonu/phosph_ase_sf"/>
</dbReference>
<dbReference type="GO" id="GO:0003824">
    <property type="term" value="F:catalytic activity"/>
    <property type="evidence" value="ECO:0007669"/>
    <property type="project" value="InterPro"/>
</dbReference>
<dbReference type="Pfam" id="PF03372">
    <property type="entry name" value="Exo_endo_phos"/>
    <property type="match status" value="1"/>
</dbReference>
<organism evidence="2 3">
    <name type="scientific">Trifolium medium</name>
    <dbReference type="NCBI Taxonomy" id="97028"/>
    <lineage>
        <taxon>Eukaryota</taxon>
        <taxon>Viridiplantae</taxon>
        <taxon>Streptophyta</taxon>
        <taxon>Embryophyta</taxon>
        <taxon>Tracheophyta</taxon>
        <taxon>Spermatophyta</taxon>
        <taxon>Magnoliopsida</taxon>
        <taxon>eudicotyledons</taxon>
        <taxon>Gunneridae</taxon>
        <taxon>Pentapetalae</taxon>
        <taxon>rosids</taxon>
        <taxon>fabids</taxon>
        <taxon>Fabales</taxon>
        <taxon>Fabaceae</taxon>
        <taxon>Papilionoideae</taxon>
        <taxon>50 kb inversion clade</taxon>
        <taxon>NPAAA clade</taxon>
        <taxon>Hologalegina</taxon>
        <taxon>IRL clade</taxon>
        <taxon>Trifolieae</taxon>
        <taxon>Trifolium</taxon>
    </lineage>
</organism>
<proteinExistence type="predicted"/>
<name>A0A392MKX6_9FABA</name>
<evidence type="ECO:0000313" key="3">
    <source>
        <dbReference type="Proteomes" id="UP000265520"/>
    </source>
</evidence>
<evidence type="ECO:0000259" key="1">
    <source>
        <dbReference type="Pfam" id="PF03372"/>
    </source>
</evidence>
<dbReference type="InterPro" id="IPR005135">
    <property type="entry name" value="Endo/exonuclease/phosphatase"/>
</dbReference>
<protein>
    <recommendedName>
        <fullName evidence="1">Endonuclease/exonuclease/phosphatase domain-containing protein</fullName>
    </recommendedName>
</protein>
<feature type="domain" description="Endonuclease/exonuclease/phosphatase" evidence="1">
    <location>
        <begin position="4"/>
        <end position="68"/>
    </location>
</feature>
<dbReference type="SUPFAM" id="SSF56219">
    <property type="entry name" value="DNase I-like"/>
    <property type="match status" value="1"/>
</dbReference>
<dbReference type="AlphaFoldDB" id="A0A392MKX6"/>
<dbReference type="EMBL" id="LXQA010012813">
    <property type="protein sequence ID" value="MCH87735.1"/>
    <property type="molecule type" value="Genomic_DNA"/>
</dbReference>